<name>A0A812DBY2_ACAPH</name>
<dbReference type="AlphaFoldDB" id="A0A812DBY2"/>
<keyword evidence="3" id="KW-1185">Reference proteome</keyword>
<evidence type="ECO:0000256" key="1">
    <source>
        <dbReference type="SAM" id="Phobius"/>
    </source>
</evidence>
<feature type="transmembrane region" description="Helical" evidence="1">
    <location>
        <begin position="261"/>
        <end position="280"/>
    </location>
</feature>
<proteinExistence type="predicted"/>
<gene>
    <name evidence="2" type="ORF">SPHA_51257</name>
</gene>
<feature type="transmembrane region" description="Helical" evidence="1">
    <location>
        <begin position="154"/>
        <end position="176"/>
    </location>
</feature>
<feature type="transmembrane region" description="Helical" evidence="1">
    <location>
        <begin position="123"/>
        <end position="147"/>
    </location>
</feature>
<dbReference type="EMBL" id="CAHIKZ030003097">
    <property type="protein sequence ID" value="CAE1296126.1"/>
    <property type="molecule type" value="Genomic_DNA"/>
</dbReference>
<keyword evidence="1" id="KW-0472">Membrane</keyword>
<sequence length="282" mass="32057">MLLFSATLTVSFSLVFNETPVILLGFFPFSICLLTSPWTFSPLWLLEFFFELSLDVLSLGVLKFLSLPRCILHLLICPFLLHSQTSQQFSLLINPLLPSSNIESFLKLKPLFVNTYFSLSLSLSPHCISLCLTIMSICFLSFTLSLYLFPSISLYLCISLFLCFCFSVCLFLYHTLSFSVRLYLSICISFSLPDSLSLSLSLILSLSLCVFVSDYLFLFVSLCLCISLSLSLFFCHCLYLSVPLSLSLSLCLSLLSVWKMINIHNNIYLSIYLSIYLYLLKH</sequence>
<feature type="transmembrane region" description="Helical" evidence="1">
    <location>
        <begin position="216"/>
        <end position="241"/>
    </location>
</feature>
<evidence type="ECO:0000313" key="3">
    <source>
        <dbReference type="Proteomes" id="UP000597762"/>
    </source>
</evidence>
<protein>
    <submittedName>
        <fullName evidence="2">Uncharacterized protein</fullName>
    </submittedName>
</protein>
<comment type="caution">
    <text evidence="2">The sequence shown here is derived from an EMBL/GenBank/DDBJ whole genome shotgun (WGS) entry which is preliminary data.</text>
</comment>
<evidence type="ECO:0000313" key="2">
    <source>
        <dbReference type="EMBL" id="CAE1296126.1"/>
    </source>
</evidence>
<keyword evidence="1" id="KW-0812">Transmembrane</keyword>
<keyword evidence="1" id="KW-1133">Transmembrane helix</keyword>
<accession>A0A812DBY2</accession>
<dbReference type="Proteomes" id="UP000597762">
    <property type="component" value="Unassembled WGS sequence"/>
</dbReference>
<reference evidence="2" key="1">
    <citation type="submission" date="2021-01" db="EMBL/GenBank/DDBJ databases">
        <authorList>
            <person name="Li R."/>
            <person name="Bekaert M."/>
        </authorList>
    </citation>
    <scope>NUCLEOTIDE SEQUENCE</scope>
    <source>
        <strain evidence="2">Farmed</strain>
    </source>
</reference>
<organism evidence="2 3">
    <name type="scientific">Acanthosepion pharaonis</name>
    <name type="common">Pharaoh cuttlefish</name>
    <name type="synonym">Sepia pharaonis</name>
    <dbReference type="NCBI Taxonomy" id="158019"/>
    <lineage>
        <taxon>Eukaryota</taxon>
        <taxon>Metazoa</taxon>
        <taxon>Spiralia</taxon>
        <taxon>Lophotrochozoa</taxon>
        <taxon>Mollusca</taxon>
        <taxon>Cephalopoda</taxon>
        <taxon>Coleoidea</taxon>
        <taxon>Decapodiformes</taxon>
        <taxon>Sepiida</taxon>
        <taxon>Sepiina</taxon>
        <taxon>Sepiidae</taxon>
        <taxon>Acanthosepion</taxon>
    </lineage>
</organism>
<feature type="transmembrane region" description="Helical" evidence="1">
    <location>
        <begin position="27"/>
        <end position="49"/>
    </location>
</feature>